<evidence type="ECO:0000256" key="1">
    <source>
        <dbReference type="SAM" id="MobiDB-lite"/>
    </source>
</evidence>
<name>A0A7U3UUD8_9ACTN</name>
<organism evidence="3 4">
    <name type="scientific">Actinacidiphila reveromycinica</name>
    <dbReference type="NCBI Taxonomy" id="659352"/>
    <lineage>
        <taxon>Bacteria</taxon>
        <taxon>Bacillati</taxon>
        <taxon>Actinomycetota</taxon>
        <taxon>Actinomycetes</taxon>
        <taxon>Kitasatosporales</taxon>
        <taxon>Streptomycetaceae</taxon>
        <taxon>Actinacidiphila</taxon>
    </lineage>
</organism>
<dbReference type="SUPFAM" id="SSF56601">
    <property type="entry name" value="beta-lactamase/transpeptidase-like"/>
    <property type="match status" value="1"/>
</dbReference>
<evidence type="ECO:0000313" key="4">
    <source>
        <dbReference type="Proteomes" id="UP000595703"/>
    </source>
</evidence>
<dbReference type="GO" id="GO:0071972">
    <property type="term" value="F:peptidoglycan L,D-transpeptidase activity"/>
    <property type="evidence" value="ECO:0007669"/>
    <property type="project" value="TreeGrafter"/>
</dbReference>
<evidence type="ECO:0000259" key="2">
    <source>
        <dbReference type="Pfam" id="PF00905"/>
    </source>
</evidence>
<dbReference type="AlphaFoldDB" id="A0A7U3UUD8"/>
<dbReference type="KEGG" id="arev:RVR_5454"/>
<dbReference type="PANTHER" id="PTHR30627:SF24">
    <property type="entry name" value="PENICILLIN-BINDING PROTEIN 4B"/>
    <property type="match status" value="1"/>
</dbReference>
<accession>A0A7U3UUD8</accession>
<dbReference type="InterPro" id="IPR012338">
    <property type="entry name" value="Beta-lactam/transpept-like"/>
</dbReference>
<dbReference type="Proteomes" id="UP000595703">
    <property type="component" value="Chromosome"/>
</dbReference>
<gene>
    <name evidence="3" type="ORF">RVR_5454</name>
</gene>
<dbReference type="InterPro" id="IPR001460">
    <property type="entry name" value="PCN-bd_Tpept"/>
</dbReference>
<dbReference type="GO" id="GO:0005886">
    <property type="term" value="C:plasma membrane"/>
    <property type="evidence" value="ECO:0007669"/>
    <property type="project" value="TreeGrafter"/>
</dbReference>
<dbReference type="EMBL" id="AP018365">
    <property type="protein sequence ID" value="BBA99007.1"/>
    <property type="molecule type" value="Genomic_DNA"/>
</dbReference>
<reference evidence="3 4" key="1">
    <citation type="journal article" date="2010" name="J. Bacteriol.">
        <title>Biochemical characterization of a novel indole prenyltransferase from Streptomyces sp. SN-593.</title>
        <authorList>
            <person name="Takahashi S."/>
            <person name="Takagi H."/>
            <person name="Toyoda A."/>
            <person name="Uramoto M."/>
            <person name="Nogawa T."/>
            <person name="Ueki M."/>
            <person name="Sakaki Y."/>
            <person name="Osada H."/>
        </authorList>
    </citation>
    <scope>NUCLEOTIDE SEQUENCE [LARGE SCALE GENOMIC DNA]</scope>
    <source>
        <strain evidence="3 4">SN-593</strain>
    </source>
</reference>
<keyword evidence="4" id="KW-1185">Reference proteome</keyword>
<dbReference type="Gene3D" id="3.40.710.10">
    <property type="entry name" value="DD-peptidase/beta-lactamase superfamily"/>
    <property type="match status" value="1"/>
</dbReference>
<feature type="region of interest" description="Disordered" evidence="1">
    <location>
        <begin position="1"/>
        <end position="25"/>
    </location>
</feature>
<reference evidence="3 4" key="4">
    <citation type="journal article" date="2020" name="Sci. Rep.">
        <title>beta-carboline chemical signals induce reveromycin production through a LuxR family regulator in Streptomyces sp. SN-593.</title>
        <authorList>
            <person name="Panthee S."/>
            <person name="Kito N."/>
            <person name="Hayashi T."/>
            <person name="Shimizu T."/>
            <person name="Ishikawa J."/>
            <person name="Hamamoto H."/>
            <person name="Osada H."/>
            <person name="Takahashi S."/>
        </authorList>
    </citation>
    <scope>NUCLEOTIDE SEQUENCE [LARGE SCALE GENOMIC DNA]</scope>
    <source>
        <strain evidence="3 4">SN-593</strain>
    </source>
</reference>
<dbReference type="InterPro" id="IPR050515">
    <property type="entry name" value="Beta-lactam/transpept"/>
</dbReference>
<reference evidence="3 4" key="3">
    <citation type="journal article" date="2011" name="Nat. Chem. Biol.">
        <title>Reveromycin A biosynthesis uses RevG and RevJ for stereospecific spiroacetal formation.</title>
        <authorList>
            <person name="Takahashi S."/>
            <person name="Toyoda A."/>
            <person name="Sekiyama Y."/>
            <person name="Takagi H."/>
            <person name="Nogawa T."/>
            <person name="Uramoto M."/>
            <person name="Suzuki R."/>
            <person name="Koshino H."/>
            <person name="Kumano T."/>
            <person name="Panthee S."/>
            <person name="Dairi T."/>
            <person name="Ishikawa J."/>
            <person name="Ikeda H."/>
            <person name="Sakaki Y."/>
            <person name="Osada H."/>
        </authorList>
    </citation>
    <scope>NUCLEOTIDE SEQUENCE [LARGE SCALE GENOMIC DNA]</scope>
    <source>
        <strain evidence="3 4">SN-593</strain>
    </source>
</reference>
<feature type="domain" description="Penicillin-binding protein transpeptidase" evidence="2">
    <location>
        <begin position="240"/>
        <end position="513"/>
    </location>
</feature>
<proteinExistence type="predicted"/>
<sequence>MHGGSGPAAYDASSPASSPPSDSDALKTAQAFLASWSAGATRYQDAANGTDAPTAAVAAMRGYRSGLGLTAVTMTTPTVSGPTEGSPNGTRLTFTVTAHVKGGTWSYDDSLDVLRSSNGARAVHWANAVLYPKLTDGQTLRAGTVPSKTSVARVIAEDGTTELTASAYPSLSDVIAAIGKSGPGTGGTPATGVAVIDGKGQSVGAATTFTKGTSGTITTTIDPKLEAAAEKAVKAHPKSSVVALDYTTGQIRAVAYDGASGNTAFTGAAAPGSTMKMVTAAAVIDKLGMSPSSPATCTKSITAGGTVFHNEDGETAPDADLERAFAISCNTAFIHVGYKMQPGDLADEAKNVFGIGTNWSIGGGVFVQDGSIPDSPPDNATQAADLIGQGKDLMNPLAIASVAATIADSHYRQPVILPHQAQRPAARQISPATAADVRQLMTAAAGPGGTAAARMAGIDGGAKTGTSEVGQNADSTNGWFAAYNSDSHVAVGALVIGGTSGADSAGYIARDILLAS</sequence>
<dbReference type="Pfam" id="PF00905">
    <property type="entry name" value="Transpeptidase"/>
    <property type="match status" value="1"/>
</dbReference>
<reference evidence="3 4" key="2">
    <citation type="journal article" date="2011" name="J. Antibiot.">
        <title>Furaquinocins I and J: novel polyketide isoprenoid hybrid compounds from Streptomyces reveromyceticus SN-593.</title>
        <authorList>
            <person name="Panthee S."/>
            <person name="Takahashi S."/>
            <person name="Takagi H."/>
            <person name="Nogawa T."/>
            <person name="Oowada E."/>
            <person name="Uramoto M."/>
            <person name="Osada H."/>
        </authorList>
    </citation>
    <scope>NUCLEOTIDE SEQUENCE [LARGE SCALE GENOMIC DNA]</scope>
    <source>
        <strain evidence="3 4">SN-593</strain>
    </source>
</reference>
<feature type="compositionally biased region" description="Low complexity" evidence="1">
    <location>
        <begin position="7"/>
        <end position="23"/>
    </location>
</feature>
<evidence type="ECO:0000313" key="3">
    <source>
        <dbReference type="EMBL" id="BBA99007.1"/>
    </source>
</evidence>
<dbReference type="GO" id="GO:0071555">
    <property type="term" value="P:cell wall organization"/>
    <property type="evidence" value="ECO:0007669"/>
    <property type="project" value="TreeGrafter"/>
</dbReference>
<dbReference type="GO" id="GO:0008658">
    <property type="term" value="F:penicillin binding"/>
    <property type="evidence" value="ECO:0007669"/>
    <property type="project" value="InterPro"/>
</dbReference>
<dbReference type="PANTHER" id="PTHR30627">
    <property type="entry name" value="PEPTIDOGLYCAN D,D-TRANSPEPTIDASE"/>
    <property type="match status" value="1"/>
</dbReference>
<protein>
    <submittedName>
        <fullName evidence="3">Putative penicillin-binding protein</fullName>
    </submittedName>
</protein>